<evidence type="ECO:0000313" key="3">
    <source>
        <dbReference type="Proteomes" id="UP000028981"/>
    </source>
</evidence>
<dbReference type="InterPro" id="IPR040853">
    <property type="entry name" value="RapA2_cadherin-like"/>
</dbReference>
<dbReference type="PROSITE" id="PS00330">
    <property type="entry name" value="HEMOLYSIN_CALCIUM"/>
    <property type="match status" value="3"/>
</dbReference>
<reference evidence="2 3" key="1">
    <citation type="submission" date="2014-08" db="EMBL/GenBank/DDBJ databases">
        <authorList>
            <person name="Hassan Y.I."/>
            <person name="Lepp D."/>
            <person name="Zhou T."/>
        </authorList>
    </citation>
    <scope>NUCLEOTIDE SEQUENCE [LARGE SCALE GENOMIC DNA]</scope>
    <source>
        <strain evidence="2 3">IFO13584</strain>
    </source>
</reference>
<dbReference type="InterPro" id="IPR011049">
    <property type="entry name" value="Serralysin-like_metalloprot_C"/>
</dbReference>
<dbReference type="InterPro" id="IPR051561">
    <property type="entry name" value="FRAS1_ECM"/>
</dbReference>
<dbReference type="NCBIfam" id="TIGR01965">
    <property type="entry name" value="VCBS_repeat"/>
    <property type="match status" value="4"/>
</dbReference>
<dbReference type="EMBL" id="JQGC01000013">
    <property type="protein sequence ID" value="KFL30522.1"/>
    <property type="molecule type" value="Genomic_DNA"/>
</dbReference>
<dbReference type="Pfam" id="PF16184">
    <property type="entry name" value="Cadherin_3"/>
    <property type="match status" value="1"/>
</dbReference>
<name>A0A087M0W9_9HYPH</name>
<gene>
    <name evidence="2" type="ORF">JP75_15215</name>
</gene>
<dbReference type="PANTHER" id="PTHR45739:SF8">
    <property type="entry name" value="FRAS1-RELATED EXTRACELLULAR MATRIX PROTEIN 1"/>
    <property type="match status" value="1"/>
</dbReference>
<keyword evidence="3" id="KW-1185">Reference proteome</keyword>
<dbReference type="PRINTS" id="PR00313">
    <property type="entry name" value="CABNDNGRPT"/>
</dbReference>
<dbReference type="InterPro" id="IPR018511">
    <property type="entry name" value="Hemolysin-typ_Ca-bd_CS"/>
</dbReference>
<organism evidence="2 3">
    <name type="scientific">Devosia riboflavina</name>
    <dbReference type="NCBI Taxonomy" id="46914"/>
    <lineage>
        <taxon>Bacteria</taxon>
        <taxon>Pseudomonadati</taxon>
        <taxon>Pseudomonadota</taxon>
        <taxon>Alphaproteobacteria</taxon>
        <taxon>Hyphomicrobiales</taxon>
        <taxon>Devosiaceae</taxon>
        <taxon>Devosia</taxon>
    </lineage>
</organism>
<dbReference type="STRING" id="46914.JP75_15215"/>
<dbReference type="GO" id="GO:0005509">
    <property type="term" value="F:calcium ion binding"/>
    <property type="evidence" value="ECO:0007669"/>
    <property type="project" value="InterPro"/>
</dbReference>
<dbReference type="Proteomes" id="UP000028981">
    <property type="component" value="Unassembled WGS sequence"/>
</dbReference>
<protein>
    <recommendedName>
        <fullName evidence="1">RapA2 cadherin-like domain-containing protein</fullName>
    </recommendedName>
</protein>
<dbReference type="InterPro" id="IPR001343">
    <property type="entry name" value="Hemolysn_Ca-bd"/>
</dbReference>
<dbReference type="Pfam" id="PF00353">
    <property type="entry name" value="HemolysinCabind"/>
    <property type="match status" value="2"/>
</dbReference>
<dbReference type="InterPro" id="IPR019960">
    <property type="entry name" value="T1SS_VCA0849"/>
</dbReference>
<evidence type="ECO:0000259" key="1">
    <source>
        <dbReference type="Pfam" id="PF17803"/>
    </source>
</evidence>
<dbReference type="Pfam" id="PF17803">
    <property type="entry name" value="Cadherin_4"/>
    <property type="match status" value="1"/>
</dbReference>
<accession>A0A087M0W9</accession>
<dbReference type="SUPFAM" id="SSF51120">
    <property type="entry name" value="beta-Roll"/>
    <property type="match status" value="2"/>
</dbReference>
<evidence type="ECO:0000313" key="2">
    <source>
        <dbReference type="EMBL" id="KFL30522.1"/>
    </source>
</evidence>
<dbReference type="NCBIfam" id="TIGR03661">
    <property type="entry name" value="T1SS_VCA0849"/>
    <property type="match status" value="1"/>
</dbReference>
<dbReference type="Gene3D" id="2.60.40.10">
    <property type="entry name" value="Immunoglobulins"/>
    <property type="match status" value="1"/>
</dbReference>
<dbReference type="PANTHER" id="PTHR45739">
    <property type="entry name" value="MATRIX PROTEIN, PUTATIVE-RELATED"/>
    <property type="match status" value="1"/>
</dbReference>
<dbReference type="InterPro" id="IPR013783">
    <property type="entry name" value="Ig-like_fold"/>
</dbReference>
<proteinExistence type="predicted"/>
<dbReference type="Gene3D" id="2.150.10.10">
    <property type="entry name" value="Serralysin-like metalloprotease, C-terminal"/>
    <property type="match status" value="2"/>
</dbReference>
<dbReference type="GO" id="GO:0009653">
    <property type="term" value="P:anatomical structure morphogenesis"/>
    <property type="evidence" value="ECO:0007669"/>
    <property type="project" value="TreeGrafter"/>
</dbReference>
<feature type="domain" description="RapA2 cadherin-like" evidence="1">
    <location>
        <begin position="2062"/>
        <end position="2130"/>
    </location>
</feature>
<sequence length="2530" mass="259257">MGVVTSSTVVDDEAQTLFPGNNTPSDGVANVATATGAAGALFSMGSDGLAAITITPPAFSVIAKTAQGFAQTESISWSAGVRGADGTTTWTATSTNHTPAATLIIKADGSYSFTLNAPLAHSGSGETNNELSFGFSVTDGDGDKASGTLKVNVNDDAPNAVNTVNASRTLDDEAQTEFTPTNTGWTLGDTNPNYKSVSGGAGTLFSMGSDGLGSITVTPPAFSVIYKDTQGFAQTEAVTWDGGVRSADGTTTWTATSGNYAPAATLIIKADGSYSFSINAPVAHSTALPGIEEDKTLSFNFSVTDGDGDTASGKLNISVNDDTPVPVASIVTNWSVMDDEAQTEFTPTNTGWSLGDVDPNIKTVSGGAGALFTVGADGLGSIAITPPAFSVLYKDAQGFAQTESVSWSAGVRSADGTTTWTATSANHTPAATLIIKADGSYSFTMDAPLAHSNGLLAENTDSLSFGYGITDGDGDQAGGVLTVLINDDRPISSNVTASTTLDDEAQTLFPGNDSPNDGVANVATASGAAGSLFSMGADGLGSITIAPPAFSVISKDAQGFAQTESISWSAGVRGADGTTTWTATSANHTPAATLIIKADGSYSFTLNAPLAHSGSGETNNELSFGFSVTDGDGDKASGTLKINVNDDAPVKAHDYRYVSVQEADIAAGPDVASTVFENKMGADGLGSTAFTGHLKLDIGGGVAGNVSLDVANGPVTVSQFTSDGKPVTFVLVNDTLVRGYILPENGGGTGGTTIIEISLTGSDQGATTKLFGPIDHIAVVDGKPIDSILVDATVRFTDGDGDDITAIIRSTIVDDVPSTNQADRYITLSENNIASGTATDTRAFTIDFGSDGYGRTFFTGKMGLNIGGTVAGNFVFNVDAGPQVVNEIKSGGKPITFEKVGDNVINGYITNDAGQRVDVIKLELNDTDTNVTATLFRPIDHVDVGTPTPLGQIRIDATVGFADGDGDVVTSILRVNVNDSTPTLMMGGADVGSLSEVNLPQVSSTFGNLGVNVGADKNGHVAFAPGVIAALQAQGLTSDNVTLQYTIRDNGFGGEELVAYKAGSTADDPVFIVGVYKPASFAATLFQNVDHAANSDSLPLNLTARVYDGDGDYADRAFTINVADDAPTLNAPTEDYNLLTNGDFSIGAWSPTSYGGASTGAIGWLINGTQPGQAGVQLEQVTNGYMGMSSTSGVMVDLAASPGNVEISQTLSGLNPNSSYTLSFEIGSPDPASAGLEVYWNGVKLNTTFTITNQMTVVTVSGLVPNGDGKDVLTFKEVGSPDNTGTYLADVKLAPTAAPDLPLVEAQMGEDGTAVFNFSEGTDFDFGADGKGSVAFDANAAVISTPSGTLLDKPTISYDPVTGKLTINPGWGFNGLSKNEIATLTIPFSVTDADGDVRTGLYRITILGSDDPVTSSVGFPEAGTITEYAEGHPLANSTDERTSFDSGYNGGGFWIYGDQGDTHTVTVVPVGAGQLGHITHQIGETTANDGVGFVNWKYNVTDQELNYLAAGQTKVEEFDIVVSDPYGNSTTRRITITLVGSNDTPVITVAQGDSIASELIETNAGLQAAGTLSVSDVDVTDVVTASVGFIEISGPPYGTNLDHAMIRSFMTVNTPVIGNGQTTGTLNWSFNSNSQAFNFLPQGSRLVFKYTIVVTDSAGATDEQIVTVAINGTNDAPVISMPLAETTETIDGQLAVSRFINETDTGLASSGTLTVSDVDNVSAMTVQVIGVSGGGAGYNIANAANFLTISPTAPIYDAGETANNLSWSFNSGSENFNFLSQGTQIRLNYTIRVTDNFGASVDQVVTILINGTNDGPVVDLNGAAAGVDGATYAVEGQPRWAFDAATLSDVDSSNLKSMTVGFGNGRDPANANGETETLTLNTAAENARAAAGLVLSFNATTGALTISGNASVATYQTILRGIVYQNNNDTPSAQRVLEVSVTDDYNAVATAHMVVNVTPVNDPPELRGTLTGSVTEGGTMNVTAAMLSFYDPDNTNVTFLVSGLSGGEFLNGGAPATSFTAAEVLNGLITFRHFGGEDPSIVFQVRVEDGNQDGSVPVPGNFTINVTDVNDPAIIDGATAGQITEDAAPNSVSGLLTADDVDNPDNVFQAGSGTANYGTWSINAGGQWTYVLDNANPTVNALNDGQDLSDSFAVKSADGTIQLVTITIAGKTDATPIVQPPVVNALTGPQFAYAFVDNAKTPNAINFDARTLFSGSGLEFSFKAMGAAAPVAWLSFGTNGVVSGGPNNDVQGLYRYEVTATDPLTGASNKTYVAFAALGGNAYTITNSGNGNSSGLQWMNANTNGSDAITVDHDINATLNGGSSNDVIIDNLNGHTVDGGDGDDAIYGGAGGDTLRGGASGHDFLDGGDGIDFLYGGSGDDILLGGLGGDTLDGEDGHDILVGGTGNDTLFGGNGDDILIGGPGQDTISTGFGFDTVVLTDIGLANRDTVTDFSLANDKIDLTALLDANFSNGDNISDFVDVTNTGVVRVDQSGSGNFAADGSSDIALLNGVTSGVIKLVIDDDTYTLII</sequence>
<comment type="caution">
    <text evidence="2">The sequence shown here is derived from an EMBL/GenBank/DDBJ whole genome shotgun (WGS) entry which is preliminary data.</text>
</comment>
<dbReference type="InterPro" id="IPR010221">
    <property type="entry name" value="VCBS_dom"/>
</dbReference>